<feature type="region of interest" description="Disordered" evidence="7">
    <location>
        <begin position="721"/>
        <end position="740"/>
    </location>
</feature>
<dbReference type="AlphaFoldDB" id="A0A9D3YV91"/>
<dbReference type="Proteomes" id="UP000828390">
    <property type="component" value="Unassembled WGS sequence"/>
</dbReference>
<keyword evidence="3 8" id="KW-0812">Transmembrane</keyword>
<sequence length="740" mass="81235">MSLIMLAFLTPTSKQDSLDVQLKPIPTDATYKAGETEYDDGGMGPLNNFARSFINTSLPEFPTNFIQDLVDNFSFPDSLLAILKKFAGFIAAIVVGFLFVLIVPIVGCCFCCCRLCGNCGGKRQQEVTDGMHCTRRIFSAVLFGCTVFILVGNICTYVSNDRMTTALDKINDIVVNNLDDMNTFVDLVVKQMEIIGEENMNITRDAIVEIMDAAKMADQMSKFVLNELSGGAIDDMSAHTKEIIAAFDKLINETEQLDKAVSSLSIPPGTTNPFTAIKQNFPKSKIDNFKKNDTISQVKGNLVDKINGTIFNAMASARLNTVEAFKQMGNQTATMLSKIKDFQSNTKGSLNIASIKADVNTYADTAKTYDAYRQKGGLALSAMTTLIVVFLVLGVVFGTVGQGLRTPPTDRGCVSNSGGNLLMAGVAFIFIFSWLLMLLTMLCYILGGPMERFFCQSLADPELKLVKVMEKKWLSEDVKTAVGGSVTDVLQGCRDGKSAYLAFNLKTRFNISEIDEQLKAQKKNIDDQLNKTLANVANATGGMNDFDKTANASFTDLKTAFAAVQADELDKAIAAAQQIPIFGGIDLSGFKDATQNLKRVNASLQEWETKFVDGMKTASSQIQAKMPELVKDFQTKVMNIADNYVNSTKDKVINDVGKCTPVWNLYHSIVVVALCQYTIDSFNGFWFSIGWCLFFFMPSLVFGVKLAKHFRRMNPDDDEEGLHMGSLVPNKVAPAPDHHN</sequence>
<dbReference type="InterPro" id="IPR008795">
    <property type="entry name" value="Prominin"/>
</dbReference>
<evidence type="ECO:0000256" key="6">
    <source>
        <dbReference type="ARBA" id="ARBA00023180"/>
    </source>
</evidence>
<evidence type="ECO:0000256" key="1">
    <source>
        <dbReference type="ARBA" id="ARBA00004141"/>
    </source>
</evidence>
<feature type="transmembrane region" description="Helical" evidence="8">
    <location>
        <begin position="378"/>
        <end position="400"/>
    </location>
</feature>
<keyword evidence="5 8" id="KW-0472">Membrane</keyword>
<comment type="similarity">
    <text evidence="2">Belongs to the prominin family.</text>
</comment>
<evidence type="ECO:0000256" key="4">
    <source>
        <dbReference type="ARBA" id="ARBA00022989"/>
    </source>
</evidence>
<dbReference type="PANTHER" id="PTHR22730:SF1">
    <property type="entry name" value="PROMININ-LIKE PROTEIN"/>
    <property type="match status" value="1"/>
</dbReference>
<dbReference type="GO" id="GO:0016020">
    <property type="term" value="C:membrane"/>
    <property type="evidence" value="ECO:0007669"/>
    <property type="project" value="UniProtKB-SubCell"/>
</dbReference>
<name>A0A9D3YV91_DREPO</name>
<comment type="subcellular location">
    <subcellularLocation>
        <location evidence="1">Membrane</location>
        <topology evidence="1">Multi-pass membrane protein</topology>
    </subcellularLocation>
</comment>
<evidence type="ECO:0000256" key="8">
    <source>
        <dbReference type="SAM" id="Phobius"/>
    </source>
</evidence>
<feature type="transmembrane region" description="Helical" evidence="8">
    <location>
        <begin position="421"/>
        <end position="447"/>
    </location>
</feature>
<feature type="transmembrane region" description="Helical" evidence="8">
    <location>
        <begin position="685"/>
        <end position="704"/>
    </location>
</feature>
<organism evidence="9 10">
    <name type="scientific">Dreissena polymorpha</name>
    <name type="common">Zebra mussel</name>
    <name type="synonym">Mytilus polymorpha</name>
    <dbReference type="NCBI Taxonomy" id="45954"/>
    <lineage>
        <taxon>Eukaryota</taxon>
        <taxon>Metazoa</taxon>
        <taxon>Spiralia</taxon>
        <taxon>Lophotrochozoa</taxon>
        <taxon>Mollusca</taxon>
        <taxon>Bivalvia</taxon>
        <taxon>Autobranchia</taxon>
        <taxon>Heteroconchia</taxon>
        <taxon>Euheterodonta</taxon>
        <taxon>Imparidentia</taxon>
        <taxon>Neoheterodontei</taxon>
        <taxon>Myida</taxon>
        <taxon>Dreissenoidea</taxon>
        <taxon>Dreissenidae</taxon>
        <taxon>Dreissena</taxon>
    </lineage>
</organism>
<accession>A0A9D3YV91</accession>
<reference evidence="9" key="1">
    <citation type="journal article" date="2019" name="bioRxiv">
        <title>The Genome of the Zebra Mussel, Dreissena polymorpha: A Resource for Invasive Species Research.</title>
        <authorList>
            <person name="McCartney M.A."/>
            <person name="Auch B."/>
            <person name="Kono T."/>
            <person name="Mallez S."/>
            <person name="Zhang Y."/>
            <person name="Obille A."/>
            <person name="Becker A."/>
            <person name="Abrahante J.E."/>
            <person name="Garbe J."/>
            <person name="Badalamenti J.P."/>
            <person name="Herman A."/>
            <person name="Mangelson H."/>
            <person name="Liachko I."/>
            <person name="Sullivan S."/>
            <person name="Sone E.D."/>
            <person name="Koren S."/>
            <person name="Silverstein K.A.T."/>
            <person name="Beckman K.B."/>
            <person name="Gohl D.M."/>
        </authorList>
    </citation>
    <scope>NUCLEOTIDE SEQUENCE</scope>
    <source>
        <strain evidence="9">Duluth1</strain>
        <tissue evidence="9">Whole animal</tissue>
    </source>
</reference>
<dbReference type="Pfam" id="PF05478">
    <property type="entry name" value="Prominin"/>
    <property type="match status" value="3"/>
</dbReference>
<proteinExistence type="inferred from homology"/>
<dbReference type="PANTHER" id="PTHR22730">
    <property type="entry name" value="PROMININ PROM PROTEIN"/>
    <property type="match status" value="1"/>
</dbReference>
<keyword evidence="10" id="KW-1185">Reference proteome</keyword>
<evidence type="ECO:0000256" key="7">
    <source>
        <dbReference type="SAM" id="MobiDB-lite"/>
    </source>
</evidence>
<keyword evidence="4 8" id="KW-1133">Transmembrane helix</keyword>
<feature type="transmembrane region" description="Helical" evidence="8">
    <location>
        <begin position="137"/>
        <end position="159"/>
    </location>
</feature>
<keyword evidence="6" id="KW-0325">Glycoprotein</keyword>
<comment type="caution">
    <text evidence="9">The sequence shown here is derived from an EMBL/GenBank/DDBJ whole genome shotgun (WGS) entry which is preliminary data.</text>
</comment>
<evidence type="ECO:0000313" key="10">
    <source>
        <dbReference type="Proteomes" id="UP000828390"/>
    </source>
</evidence>
<feature type="transmembrane region" description="Helical" evidence="8">
    <location>
        <begin position="86"/>
        <end position="116"/>
    </location>
</feature>
<evidence type="ECO:0000256" key="2">
    <source>
        <dbReference type="ARBA" id="ARBA00006058"/>
    </source>
</evidence>
<evidence type="ECO:0008006" key="11">
    <source>
        <dbReference type="Google" id="ProtNLM"/>
    </source>
</evidence>
<evidence type="ECO:0000256" key="3">
    <source>
        <dbReference type="ARBA" id="ARBA00022692"/>
    </source>
</evidence>
<reference evidence="9" key="2">
    <citation type="submission" date="2020-11" db="EMBL/GenBank/DDBJ databases">
        <authorList>
            <person name="McCartney M.A."/>
            <person name="Auch B."/>
            <person name="Kono T."/>
            <person name="Mallez S."/>
            <person name="Becker A."/>
            <person name="Gohl D.M."/>
            <person name="Silverstein K.A.T."/>
            <person name="Koren S."/>
            <person name="Bechman K.B."/>
            <person name="Herman A."/>
            <person name="Abrahante J.E."/>
            <person name="Garbe J."/>
        </authorList>
    </citation>
    <scope>NUCLEOTIDE SEQUENCE</scope>
    <source>
        <strain evidence="9">Duluth1</strain>
        <tissue evidence="9">Whole animal</tissue>
    </source>
</reference>
<evidence type="ECO:0000313" key="9">
    <source>
        <dbReference type="EMBL" id="KAH3705429.1"/>
    </source>
</evidence>
<evidence type="ECO:0000256" key="5">
    <source>
        <dbReference type="ARBA" id="ARBA00023136"/>
    </source>
</evidence>
<protein>
    <recommendedName>
        <fullName evidence="11">Prominin-like protein</fullName>
    </recommendedName>
</protein>
<dbReference type="EMBL" id="JAIWYP010000015">
    <property type="protein sequence ID" value="KAH3705429.1"/>
    <property type="molecule type" value="Genomic_DNA"/>
</dbReference>
<gene>
    <name evidence="9" type="ORF">DPMN_080500</name>
</gene>